<organism evidence="1 2">
    <name type="scientific">Cordylochernes scorpioides</name>
    <dbReference type="NCBI Taxonomy" id="51811"/>
    <lineage>
        <taxon>Eukaryota</taxon>
        <taxon>Metazoa</taxon>
        <taxon>Ecdysozoa</taxon>
        <taxon>Arthropoda</taxon>
        <taxon>Chelicerata</taxon>
        <taxon>Arachnida</taxon>
        <taxon>Pseudoscorpiones</taxon>
        <taxon>Cheliferoidea</taxon>
        <taxon>Chernetidae</taxon>
        <taxon>Cordylochernes</taxon>
    </lineage>
</organism>
<dbReference type="EMBL" id="CP092864">
    <property type="protein sequence ID" value="UYV63908.1"/>
    <property type="molecule type" value="Genomic_DNA"/>
</dbReference>
<evidence type="ECO:0000313" key="1">
    <source>
        <dbReference type="EMBL" id="UYV63908.1"/>
    </source>
</evidence>
<dbReference type="Proteomes" id="UP001235939">
    <property type="component" value="Chromosome 02"/>
</dbReference>
<gene>
    <name evidence="1" type="ORF">LAZ67_2005936</name>
</gene>
<sequence length="113" mass="13310">MDNIEIYGSARTPNCPQNYIQNRKPQFGQNTGTLIGSNHKKEIDKMECCLEEVKRRKALERDAMMKLEKIKKNKGISFKTKKRIAEALVFPVVTYECENWIFRKLNKKNNWSI</sequence>
<evidence type="ECO:0000313" key="2">
    <source>
        <dbReference type="Proteomes" id="UP001235939"/>
    </source>
</evidence>
<proteinExistence type="predicted"/>
<name>A0ABY6K5S9_9ARAC</name>
<reference evidence="1 2" key="1">
    <citation type="submission" date="2022-01" db="EMBL/GenBank/DDBJ databases">
        <title>A chromosomal length assembly of Cordylochernes scorpioides.</title>
        <authorList>
            <person name="Zeh D."/>
            <person name="Zeh J."/>
        </authorList>
    </citation>
    <scope>NUCLEOTIDE SEQUENCE [LARGE SCALE GENOMIC DNA]</scope>
    <source>
        <strain evidence="1">IN4F17</strain>
        <tissue evidence="1">Whole Body</tissue>
    </source>
</reference>
<protein>
    <submittedName>
        <fullName evidence="1">Uncharacterized protein</fullName>
    </submittedName>
</protein>
<keyword evidence="2" id="KW-1185">Reference proteome</keyword>
<accession>A0ABY6K5S9</accession>